<evidence type="ECO:0000313" key="2">
    <source>
        <dbReference type="Proteomes" id="UP001732700"/>
    </source>
</evidence>
<dbReference type="Proteomes" id="UP001732700">
    <property type="component" value="Chromosome 5A"/>
</dbReference>
<proteinExistence type="predicted"/>
<dbReference type="EnsemblPlants" id="AVESA.00010b.r2.5AG0819090.1">
    <property type="protein sequence ID" value="AVESA.00010b.r2.5AG0819090.1.CDS"/>
    <property type="gene ID" value="AVESA.00010b.r2.5AG0819090"/>
</dbReference>
<name>A0ACD5XRY9_AVESA</name>
<accession>A0ACD5XRY9</accession>
<keyword evidence="2" id="KW-1185">Reference proteome</keyword>
<reference evidence="1" key="1">
    <citation type="submission" date="2021-05" db="EMBL/GenBank/DDBJ databases">
        <authorList>
            <person name="Scholz U."/>
            <person name="Mascher M."/>
            <person name="Fiebig A."/>
        </authorList>
    </citation>
    <scope>NUCLEOTIDE SEQUENCE [LARGE SCALE GENOMIC DNA]</scope>
</reference>
<protein>
    <submittedName>
        <fullName evidence="1">Uncharacterized protein</fullName>
    </submittedName>
</protein>
<evidence type="ECO:0000313" key="1">
    <source>
        <dbReference type="EnsemblPlants" id="AVESA.00010b.r2.5AG0819090.1.CDS"/>
    </source>
</evidence>
<organism evidence="1 2">
    <name type="scientific">Avena sativa</name>
    <name type="common">Oat</name>
    <dbReference type="NCBI Taxonomy" id="4498"/>
    <lineage>
        <taxon>Eukaryota</taxon>
        <taxon>Viridiplantae</taxon>
        <taxon>Streptophyta</taxon>
        <taxon>Embryophyta</taxon>
        <taxon>Tracheophyta</taxon>
        <taxon>Spermatophyta</taxon>
        <taxon>Magnoliopsida</taxon>
        <taxon>Liliopsida</taxon>
        <taxon>Poales</taxon>
        <taxon>Poaceae</taxon>
        <taxon>BOP clade</taxon>
        <taxon>Pooideae</taxon>
        <taxon>Poodae</taxon>
        <taxon>Poeae</taxon>
        <taxon>Poeae Chloroplast Group 1 (Aveneae type)</taxon>
        <taxon>Aveninae</taxon>
        <taxon>Avena</taxon>
    </lineage>
</organism>
<reference evidence="1" key="2">
    <citation type="submission" date="2025-09" db="UniProtKB">
        <authorList>
            <consortium name="EnsemblPlants"/>
        </authorList>
    </citation>
    <scope>IDENTIFICATION</scope>
</reference>
<sequence length="394" mass="44055">MHSLCSRSRPLLSFMASASHHCWPPTLAGRVFSPMESTNPPVRRAHRTALEATDVDTGGKRVDVSGHPEEIVISDSEYFDNWYAKTAHILSDASFTPLLILPKSSHRDGCIYKRTHAWKEDYRIEDRNETCLEAMMLTEPPNCFFLNDQCLHHKSRRMFQIFSVKLAQNPVGGIVQLYGYIAVRDMLDPLLNYVVNITRDDPIIVKQGSLINMTGPKRGIDFLCDVAIEYDMRIKTGEEEKNDLQLIDGASIFGDMDTSDCHAITKRIHGDCGAIDIALAHLERAVEATIEVVISEVQSSFSLRLGCFTSGCKEEILLFDCVIGESRCLKRAVVAVVKHSWMELKFKVGLESSCSAECCCSFRTADHGLSGQKIKTDSALFFVKVNWSALPRGV</sequence>